<dbReference type="RefSeq" id="WP_284722166.1">
    <property type="nucleotide sequence ID" value="NZ_BSND01000003.1"/>
</dbReference>
<evidence type="ECO:0000313" key="3">
    <source>
        <dbReference type="EMBL" id="GLP98380.1"/>
    </source>
</evidence>
<organism evidence="3 4">
    <name type="scientific">Methylophaga thalassica</name>
    <dbReference type="NCBI Taxonomy" id="40223"/>
    <lineage>
        <taxon>Bacteria</taxon>
        <taxon>Pseudomonadati</taxon>
        <taxon>Pseudomonadota</taxon>
        <taxon>Gammaproteobacteria</taxon>
        <taxon>Thiotrichales</taxon>
        <taxon>Piscirickettsiaceae</taxon>
        <taxon>Methylophaga</taxon>
    </lineage>
</organism>
<dbReference type="Pfam" id="PF01497">
    <property type="entry name" value="Peripla_BP_2"/>
    <property type="match status" value="1"/>
</dbReference>
<evidence type="ECO:0000259" key="2">
    <source>
        <dbReference type="PROSITE" id="PS50983"/>
    </source>
</evidence>
<gene>
    <name evidence="3" type="ORF">GCM10007891_02340</name>
</gene>
<dbReference type="InterPro" id="IPR050902">
    <property type="entry name" value="ABC_Transporter_SBP"/>
</dbReference>
<keyword evidence="1" id="KW-0732">Signal</keyword>
<sequence length="304" mass="34490">MRRFWPLVMFIMIFCIVWLLADNAQKPLSTVKNYQRIITLSPSLTETVFALGLGDHVVAVTDYCDYPAQAQALPSVGSYTNTSLEAITRLQPDLVIMLNGQQQRQQQLEQLGIKTLVLDNSTIADIKETIQKIADLTDRQNEADKLLTSIQAQIDYVHNKVRGLVPVRTLVGIAHYVNSDQLDTVYIAGQHDFYNELLKLAGGVNVYTDTTVKVPSVSAEGIIRMNPDAIIDVFPEQKDHQSDMKQVIKQWQSLRNVNAVKQQRIYIIEHDYASIPGPRIFKLLPEMAQLLHPELDWQDHQLND</sequence>
<dbReference type="InterPro" id="IPR054828">
    <property type="entry name" value="Vit_B12_bind_prot"/>
</dbReference>
<proteinExistence type="predicted"/>
<comment type="caution">
    <text evidence="3">The sequence shown here is derived from an EMBL/GenBank/DDBJ whole genome shotgun (WGS) entry which is preliminary data.</text>
</comment>
<keyword evidence="4" id="KW-1185">Reference proteome</keyword>
<evidence type="ECO:0000313" key="4">
    <source>
        <dbReference type="Proteomes" id="UP001161423"/>
    </source>
</evidence>
<dbReference type="Gene3D" id="3.40.50.1980">
    <property type="entry name" value="Nitrogenase molybdenum iron protein domain"/>
    <property type="match status" value="2"/>
</dbReference>
<name>A0ABQ5TRC3_9GAMM</name>
<dbReference type="NCBIfam" id="NF038402">
    <property type="entry name" value="TroA_like"/>
    <property type="match status" value="1"/>
</dbReference>
<evidence type="ECO:0000256" key="1">
    <source>
        <dbReference type="ARBA" id="ARBA00022729"/>
    </source>
</evidence>
<dbReference type="InterPro" id="IPR002491">
    <property type="entry name" value="ABC_transptr_periplasmic_BD"/>
</dbReference>
<dbReference type="PANTHER" id="PTHR30535:SF34">
    <property type="entry name" value="MOLYBDATE-BINDING PROTEIN MOLA"/>
    <property type="match status" value="1"/>
</dbReference>
<dbReference type="EMBL" id="BSND01000003">
    <property type="protein sequence ID" value="GLP98380.1"/>
    <property type="molecule type" value="Genomic_DNA"/>
</dbReference>
<dbReference type="PANTHER" id="PTHR30535">
    <property type="entry name" value="VITAMIN B12-BINDING PROTEIN"/>
    <property type="match status" value="1"/>
</dbReference>
<dbReference type="Proteomes" id="UP001161423">
    <property type="component" value="Unassembled WGS sequence"/>
</dbReference>
<dbReference type="PROSITE" id="PS50983">
    <property type="entry name" value="FE_B12_PBP"/>
    <property type="match status" value="1"/>
</dbReference>
<feature type="domain" description="Fe/B12 periplasmic-binding" evidence="2">
    <location>
        <begin position="36"/>
        <end position="295"/>
    </location>
</feature>
<reference evidence="3" key="1">
    <citation type="journal article" date="2014" name="Int. J. Syst. Evol. Microbiol.">
        <title>Complete genome of a new Firmicutes species belonging to the dominant human colonic microbiota ('Ruminococcus bicirculans') reveals two chromosomes and a selective capacity to utilize plant glucans.</title>
        <authorList>
            <consortium name="NISC Comparative Sequencing Program"/>
            <person name="Wegmann U."/>
            <person name="Louis P."/>
            <person name="Goesmann A."/>
            <person name="Henrissat B."/>
            <person name="Duncan S.H."/>
            <person name="Flint H.J."/>
        </authorList>
    </citation>
    <scope>NUCLEOTIDE SEQUENCE</scope>
    <source>
        <strain evidence="3">NBRC 102424</strain>
    </source>
</reference>
<accession>A0ABQ5TRC3</accession>
<protein>
    <submittedName>
        <fullName evidence="3">ABC transporter substrate-binding protein</fullName>
    </submittedName>
</protein>
<reference evidence="3" key="2">
    <citation type="submission" date="2023-01" db="EMBL/GenBank/DDBJ databases">
        <title>Draft genome sequence of Methylophaga thalassica strain NBRC 102424.</title>
        <authorList>
            <person name="Sun Q."/>
            <person name="Mori K."/>
        </authorList>
    </citation>
    <scope>NUCLEOTIDE SEQUENCE</scope>
    <source>
        <strain evidence="3">NBRC 102424</strain>
    </source>
</reference>
<dbReference type="SUPFAM" id="SSF53807">
    <property type="entry name" value="Helical backbone' metal receptor"/>
    <property type="match status" value="1"/>
</dbReference>